<evidence type="ECO:0000256" key="1">
    <source>
        <dbReference type="SAM" id="MobiDB-lite"/>
    </source>
</evidence>
<feature type="transmembrane region" description="Helical" evidence="2">
    <location>
        <begin position="248"/>
        <end position="269"/>
    </location>
</feature>
<keyword evidence="2" id="KW-1133">Transmembrane helix</keyword>
<name>A0A4Q8B6F2_9ACTN</name>
<feature type="transmembrane region" description="Helical" evidence="2">
    <location>
        <begin position="152"/>
        <end position="173"/>
    </location>
</feature>
<feature type="transmembrane region" description="Helical" evidence="2">
    <location>
        <begin position="537"/>
        <end position="558"/>
    </location>
</feature>
<keyword evidence="4" id="KW-1185">Reference proteome</keyword>
<feature type="transmembrane region" description="Helical" evidence="2">
    <location>
        <begin position="493"/>
        <end position="512"/>
    </location>
</feature>
<feature type="transmembrane region" description="Helical" evidence="2">
    <location>
        <begin position="390"/>
        <end position="413"/>
    </location>
</feature>
<keyword evidence="2" id="KW-0472">Membrane</keyword>
<feature type="transmembrane region" description="Helical" evidence="2">
    <location>
        <begin position="468"/>
        <end position="486"/>
    </location>
</feature>
<dbReference type="EMBL" id="SHLD01000001">
    <property type="protein sequence ID" value="RZU72399.1"/>
    <property type="molecule type" value="Genomic_DNA"/>
</dbReference>
<comment type="caution">
    <text evidence="3">The sequence shown here is derived from an EMBL/GenBank/DDBJ whole genome shotgun (WGS) entry which is preliminary data.</text>
</comment>
<feature type="transmembrane region" description="Helical" evidence="2">
    <location>
        <begin position="276"/>
        <end position="293"/>
    </location>
</feature>
<feature type="compositionally biased region" description="Low complexity" evidence="1">
    <location>
        <begin position="81"/>
        <end position="97"/>
    </location>
</feature>
<feature type="region of interest" description="Disordered" evidence="1">
    <location>
        <begin position="1"/>
        <end position="136"/>
    </location>
</feature>
<proteinExistence type="predicted"/>
<dbReference type="OrthoDB" id="3277912at2"/>
<gene>
    <name evidence="3" type="ORF">EV384_0760</name>
</gene>
<evidence type="ECO:0000313" key="4">
    <source>
        <dbReference type="Proteomes" id="UP000294114"/>
    </source>
</evidence>
<evidence type="ECO:0008006" key="5">
    <source>
        <dbReference type="Google" id="ProtNLM"/>
    </source>
</evidence>
<organism evidence="3 4">
    <name type="scientific">Micromonospora kangleipakensis</name>
    <dbReference type="NCBI Taxonomy" id="1077942"/>
    <lineage>
        <taxon>Bacteria</taxon>
        <taxon>Bacillati</taxon>
        <taxon>Actinomycetota</taxon>
        <taxon>Actinomycetes</taxon>
        <taxon>Micromonosporales</taxon>
        <taxon>Micromonosporaceae</taxon>
        <taxon>Micromonospora</taxon>
    </lineage>
</organism>
<dbReference type="AlphaFoldDB" id="A0A4Q8B6F2"/>
<protein>
    <recommendedName>
        <fullName evidence="5">4-amino-4-deoxy-L-arabinose transferase-like glycosyltransferase</fullName>
    </recommendedName>
</protein>
<evidence type="ECO:0000313" key="3">
    <source>
        <dbReference type="EMBL" id="RZU72399.1"/>
    </source>
</evidence>
<feature type="transmembrane region" description="Helical" evidence="2">
    <location>
        <begin position="359"/>
        <end position="378"/>
    </location>
</feature>
<accession>A0A4Q8B6F2</accession>
<sequence length="715" mass="75869">MTTDQSDATDGGRAGSTGNDDTRLPAAATGTGSSAAARATDDSAPGETTKDQPAAGQAGGDGPAAGRTGEGDGADRNAPTAKGGPTPGADKPTPGAGADAGDGAGKAGREGPAGSDAPTGGTEKADPWSAFGPAPDRVLTRPRRAVRAVGRFLVHEWTLAVVAALALAVLLTWPTLRYPLYTLPQDYWDPSLQSWQMAWSGHILLTDPAQLWQSNTFFPEKWSFAFSDTLLGYAPAGMIGTGPEAAVLRYNIIFVLAHALATFGAYVLARQLGAGRIGAAVAGVSYAYAPWLLAQAGHLHIVSNGGIPLAMAMLARGHGWSLRYGYRPGRRHEGWAYAGWMVAAWQLSLGFGIGLPFAYLLAGIVLVSAVVWFTRRWLVRPAKRPFGSRLLLADLIGGALFAAVGALLAVPYFQVAELHPNAARTIGDIAIYSPPASGFFTAPAESRIWGDLHEGARATLPWHPEMTLLPGFVLYALAAGGLFFSVWRLRHRLLLLAGVLVTMALAMGTRFFDGTFTYVPLFEHLPGWNGLRTPGRMMLWTTLLLGLLAAGAVTAFAARVRELAAERVPPWPGPWLRLATLLPLLLVIVEGLNATPHPVVPVQPAAMRTVDGPMLVLPSSQNLDQPVMLWSTSRFQDLVNGGSGFTPDTLARVRELTLGFPDQPSVDYLRILGVRNVVILRGQLAGTPWERIVDNPVDGLGVTREEVGDAVVYHL</sequence>
<dbReference type="Proteomes" id="UP000294114">
    <property type="component" value="Unassembled WGS sequence"/>
</dbReference>
<keyword evidence="2" id="KW-0812">Transmembrane</keyword>
<dbReference type="RefSeq" id="WP_130330144.1">
    <property type="nucleotide sequence ID" value="NZ_SHLD01000001.1"/>
</dbReference>
<evidence type="ECO:0000256" key="2">
    <source>
        <dbReference type="SAM" id="Phobius"/>
    </source>
</evidence>
<feature type="compositionally biased region" description="Low complexity" evidence="1">
    <location>
        <begin position="25"/>
        <end position="56"/>
    </location>
</feature>
<reference evidence="3 4" key="1">
    <citation type="submission" date="2019-02" db="EMBL/GenBank/DDBJ databases">
        <title>Sequencing the genomes of 1000 actinobacteria strains.</title>
        <authorList>
            <person name="Klenk H.-P."/>
        </authorList>
    </citation>
    <scope>NUCLEOTIDE SEQUENCE [LARGE SCALE GENOMIC DNA]</scope>
    <source>
        <strain evidence="3 4">DSM 45612</strain>
    </source>
</reference>